<dbReference type="Gene3D" id="3.40.50.300">
    <property type="entry name" value="P-loop containing nucleotide triphosphate hydrolases"/>
    <property type="match status" value="1"/>
</dbReference>
<evidence type="ECO:0000313" key="3">
    <source>
        <dbReference type="Proteomes" id="UP000193377"/>
    </source>
</evidence>
<dbReference type="PANTHER" id="PTHR34301">
    <property type="entry name" value="DNA-BINDING PROTEIN-RELATED"/>
    <property type="match status" value="1"/>
</dbReference>
<name>A0A1X2YS15_BIFAD</name>
<dbReference type="PANTHER" id="PTHR34301:SF8">
    <property type="entry name" value="ATPASE DOMAIN-CONTAINING PROTEIN"/>
    <property type="match status" value="1"/>
</dbReference>
<evidence type="ECO:0000313" key="2">
    <source>
        <dbReference type="EMBL" id="OSG84641.1"/>
    </source>
</evidence>
<sequence length="385" mass="42789">MPNPFKPTAGRIPPVLVGREEIIEDFDYALKDGVGSPGRLMFLTGARGVGKTVMLDTLGAHAREHSWLVYNESADKGFTRRLVDALTGKDTTRISAYDMPKVGLTGSVGNLELSLGRIELERNEERSLTLRQAVGNRLDKMNESKQGILITLDEVQSGSMDEIRALSTAVQHLIREGRNIAFIFAGLPSAVNDVLSDNAITFLQRAERYHLGSVPTEKVLKAFEESFSGEKKAGMETLIRLTNATHGYPFMIQLVGYWAWRVSETNGHVNQVTEEDAVKGIEKAQAKLGDMVHAPALHGLPSHAVNYLLAMSVDDTVSNTGEIARRLNRSPQFANVYRTKLIENDLIEPVGYGEVAFKMPYLRDYLREHGAYLQMRENISERSEN</sequence>
<feature type="domain" description="Orc1-like AAA ATPase" evidence="1">
    <location>
        <begin position="16"/>
        <end position="171"/>
    </location>
</feature>
<accession>A0A1X2YS15</accession>
<evidence type="ECO:0000259" key="1">
    <source>
        <dbReference type="Pfam" id="PF13191"/>
    </source>
</evidence>
<dbReference type="SUPFAM" id="SSF52540">
    <property type="entry name" value="P-loop containing nucleoside triphosphate hydrolases"/>
    <property type="match status" value="1"/>
</dbReference>
<dbReference type="Pfam" id="PF13191">
    <property type="entry name" value="AAA_16"/>
    <property type="match status" value="1"/>
</dbReference>
<dbReference type="RefSeq" id="WP_085393554.1">
    <property type="nucleotide sequence ID" value="NZ_LNKD01000008.1"/>
</dbReference>
<dbReference type="InterPro" id="IPR027417">
    <property type="entry name" value="P-loop_NTPase"/>
</dbReference>
<dbReference type="InterPro" id="IPR041664">
    <property type="entry name" value="AAA_16"/>
</dbReference>
<organism evidence="2 3">
    <name type="scientific">Bifidobacterium adolescentis</name>
    <dbReference type="NCBI Taxonomy" id="1680"/>
    <lineage>
        <taxon>Bacteria</taxon>
        <taxon>Bacillati</taxon>
        <taxon>Actinomycetota</taxon>
        <taxon>Actinomycetes</taxon>
        <taxon>Bifidobacteriales</taxon>
        <taxon>Bifidobacteriaceae</taxon>
        <taxon>Bifidobacterium</taxon>
    </lineage>
</organism>
<gene>
    <name evidence="2" type="ORF">B0487_2128</name>
</gene>
<dbReference type="Proteomes" id="UP000193377">
    <property type="component" value="Unassembled WGS sequence"/>
</dbReference>
<dbReference type="EMBL" id="LNKD01000008">
    <property type="protein sequence ID" value="OSG84641.1"/>
    <property type="molecule type" value="Genomic_DNA"/>
</dbReference>
<comment type="caution">
    <text evidence="2">The sequence shown here is derived from an EMBL/GenBank/DDBJ whole genome shotgun (WGS) entry which is preliminary data.</text>
</comment>
<reference evidence="2 3" key="1">
    <citation type="journal article" date="2016" name="Sci. Rep.">
        <title>Evaluation of genetic diversity among strains of the human gut commensal Bifidobacterium adolescentis.</title>
        <authorList>
            <person name="Duranti S."/>
            <person name="Milani C."/>
            <person name="Lugli G.A."/>
            <person name="Mancabelli L."/>
            <person name="Turroni F."/>
            <person name="Ferrario C."/>
            <person name="Mangifesta M."/>
            <person name="Viappiani A."/>
            <person name="Sanchez B."/>
            <person name="Margolles A."/>
            <person name="van Sinderen D."/>
            <person name="Ventura M."/>
        </authorList>
    </citation>
    <scope>NUCLEOTIDE SEQUENCE [LARGE SCALE GENOMIC DNA]</scope>
    <source>
        <strain evidence="2 3">487B</strain>
    </source>
</reference>
<dbReference type="AlphaFoldDB" id="A0A1X2YS15"/>
<protein>
    <submittedName>
        <fullName evidence="2">AAA ATPase</fullName>
    </submittedName>
</protein>
<proteinExistence type="predicted"/>